<comment type="caution">
    <text evidence="9">The sequence shown here is derived from an EMBL/GenBank/DDBJ whole genome shotgun (WGS) entry which is preliminary data.</text>
</comment>
<keyword evidence="10" id="KW-1185">Reference proteome</keyword>
<proteinExistence type="predicted"/>
<dbReference type="OrthoDB" id="999962at2759"/>
<evidence type="ECO:0000256" key="3">
    <source>
        <dbReference type="ARBA" id="ARBA00022597"/>
    </source>
</evidence>
<evidence type="ECO:0000256" key="2">
    <source>
        <dbReference type="ARBA" id="ARBA00022448"/>
    </source>
</evidence>
<dbReference type="GeneID" id="66072466"/>
<feature type="transmembrane region" description="Helical" evidence="8">
    <location>
        <begin position="201"/>
        <end position="221"/>
    </location>
</feature>
<evidence type="ECO:0000256" key="1">
    <source>
        <dbReference type="ARBA" id="ARBA00004127"/>
    </source>
</evidence>
<comment type="subcellular location">
    <subcellularLocation>
        <location evidence="1">Endomembrane system</location>
        <topology evidence="1">Multi-pass membrane protein</topology>
    </subcellularLocation>
</comment>
<evidence type="ECO:0000256" key="5">
    <source>
        <dbReference type="ARBA" id="ARBA00022989"/>
    </source>
</evidence>
<dbReference type="InterPro" id="IPR037185">
    <property type="entry name" value="EmrE-like"/>
</dbReference>
<feature type="transmembrane region" description="Helical" evidence="8">
    <location>
        <begin position="163"/>
        <end position="181"/>
    </location>
</feature>
<dbReference type="KEGG" id="more:E1B28_003390"/>
<accession>A0A9P7RLQ1</accession>
<keyword evidence="6 8" id="KW-0472">Membrane</keyword>
<dbReference type="GO" id="GO:0005789">
    <property type="term" value="C:endoplasmic reticulum membrane"/>
    <property type="evidence" value="ECO:0007669"/>
    <property type="project" value="TreeGrafter"/>
</dbReference>
<reference evidence="9" key="1">
    <citation type="journal article" date="2021" name="Genome Biol. Evol.">
        <title>The assembled and annotated genome of the fairy-ring fungus Marasmius oreades.</title>
        <authorList>
            <person name="Hiltunen M."/>
            <person name="Ament-Velasquez S.L."/>
            <person name="Johannesson H."/>
        </authorList>
    </citation>
    <scope>NUCLEOTIDE SEQUENCE</scope>
    <source>
        <strain evidence="9">03SP1</strain>
    </source>
</reference>
<dbReference type="RefSeq" id="XP_043002325.1">
    <property type="nucleotide sequence ID" value="XM_043160369.1"/>
</dbReference>
<evidence type="ECO:0000256" key="8">
    <source>
        <dbReference type="SAM" id="Phobius"/>
    </source>
</evidence>
<dbReference type="Pfam" id="PF08449">
    <property type="entry name" value="UAA"/>
    <property type="match status" value="1"/>
</dbReference>
<feature type="transmembrane region" description="Helical" evidence="8">
    <location>
        <begin position="135"/>
        <end position="156"/>
    </location>
</feature>
<sequence length="357" mass="39191">MNSRKVTKSATRDGRRRKVTKQAHKFSDAASVLIDYSSILSMVLGGCCANVWTYEQLLMMNPAIGSALTFSQMIFITTQSLPSFLYFPRNQDNRRSILPRLKPRQVPLSQWALQVIVLTTGSLLNNWAFAFNVPLAVMIVFRSAGLAISMLLGFVVLKRRYTLLQVISVVLVSVGVVLATLSKSPGSHSKIEGSSADVKRYSIGIGMLVVSLLLTGILGILQEKTYKKYGPCWKEGVFYTHFLSLPIFLFLIPDVKQGLASLSGDEKSTFVAWLMLGGNLITQLVCVSGVNRLTSRVSSVSTNLVLTTRKAMSLCISVLWFGGWNSRLAAGACMVFSGSLLFSVSNHAKKESDKKDQ</sequence>
<keyword evidence="2" id="KW-0813">Transport</keyword>
<dbReference type="SUPFAM" id="SSF103481">
    <property type="entry name" value="Multidrug resistance efflux transporter EmrE"/>
    <property type="match status" value="1"/>
</dbReference>
<dbReference type="Proteomes" id="UP001049176">
    <property type="component" value="Chromosome 11"/>
</dbReference>
<evidence type="ECO:0000313" key="9">
    <source>
        <dbReference type="EMBL" id="KAG7085854.1"/>
    </source>
</evidence>
<feature type="transmembrane region" description="Helical" evidence="8">
    <location>
        <begin position="272"/>
        <end position="291"/>
    </location>
</feature>
<evidence type="ECO:0008006" key="11">
    <source>
        <dbReference type="Google" id="ProtNLM"/>
    </source>
</evidence>
<evidence type="ECO:0000256" key="4">
    <source>
        <dbReference type="ARBA" id="ARBA00022692"/>
    </source>
</evidence>
<evidence type="ECO:0000313" key="10">
    <source>
        <dbReference type="Proteomes" id="UP001049176"/>
    </source>
</evidence>
<feature type="transmembrane region" description="Helical" evidence="8">
    <location>
        <begin position="26"/>
        <end position="52"/>
    </location>
</feature>
<feature type="transmembrane region" description="Helical" evidence="8">
    <location>
        <begin position="328"/>
        <end position="345"/>
    </location>
</feature>
<organism evidence="9 10">
    <name type="scientific">Marasmius oreades</name>
    <name type="common">fairy-ring Marasmius</name>
    <dbReference type="NCBI Taxonomy" id="181124"/>
    <lineage>
        <taxon>Eukaryota</taxon>
        <taxon>Fungi</taxon>
        <taxon>Dikarya</taxon>
        <taxon>Basidiomycota</taxon>
        <taxon>Agaricomycotina</taxon>
        <taxon>Agaricomycetes</taxon>
        <taxon>Agaricomycetidae</taxon>
        <taxon>Agaricales</taxon>
        <taxon>Marasmiineae</taxon>
        <taxon>Marasmiaceae</taxon>
        <taxon>Marasmius</taxon>
    </lineage>
</organism>
<evidence type="ECO:0000256" key="6">
    <source>
        <dbReference type="ARBA" id="ARBA00023136"/>
    </source>
</evidence>
<feature type="transmembrane region" description="Helical" evidence="8">
    <location>
        <begin position="303"/>
        <end position="322"/>
    </location>
</feature>
<name>A0A9P7RLQ1_9AGAR</name>
<feature type="transmembrane region" description="Helical" evidence="8">
    <location>
        <begin position="233"/>
        <end position="252"/>
    </location>
</feature>
<dbReference type="GO" id="GO:0005462">
    <property type="term" value="F:UDP-N-acetylglucosamine transmembrane transporter activity"/>
    <property type="evidence" value="ECO:0007669"/>
    <property type="project" value="TreeGrafter"/>
</dbReference>
<dbReference type="PANTHER" id="PTHR10778:SF4">
    <property type="entry name" value="NUCLEOTIDE SUGAR TRANSPORTER SLC35B4"/>
    <property type="match status" value="1"/>
</dbReference>
<keyword evidence="5 8" id="KW-1133">Transmembrane helix</keyword>
<feature type="transmembrane region" description="Helical" evidence="8">
    <location>
        <begin position="64"/>
        <end position="87"/>
    </location>
</feature>
<keyword evidence="4 8" id="KW-0812">Transmembrane</keyword>
<gene>
    <name evidence="9" type="ORF">E1B28_003390</name>
</gene>
<protein>
    <recommendedName>
        <fullName evidence="11">UAA transporter</fullName>
    </recommendedName>
</protein>
<keyword evidence="3" id="KW-0762">Sugar transport</keyword>
<feature type="region of interest" description="Disordered" evidence="7">
    <location>
        <begin position="1"/>
        <end position="20"/>
    </location>
</feature>
<dbReference type="EMBL" id="CM032191">
    <property type="protein sequence ID" value="KAG7085854.1"/>
    <property type="molecule type" value="Genomic_DNA"/>
</dbReference>
<evidence type="ECO:0000256" key="7">
    <source>
        <dbReference type="SAM" id="MobiDB-lite"/>
    </source>
</evidence>
<dbReference type="InterPro" id="IPR013657">
    <property type="entry name" value="SCL35B1-4/HUT1"/>
</dbReference>
<dbReference type="AlphaFoldDB" id="A0A9P7RLQ1"/>
<dbReference type="PANTHER" id="PTHR10778">
    <property type="entry name" value="SOLUTE CARRIER FAMILY 35 MEMBER B"/>
    <property type="match status" value="1"/>
</dbReference>
<dbReference type="GO" id="GO:0000139">
    <property type="term" value="C:Golgi membrane"/>
    <property type="evidence" value="ECO:0007669"/>
    <property type="project" value="TreeGrafter"/>
</dbReference>
<dbReference type="GO" id="GO:0005464">
    <property type="term" value="F:UDP-xylose transmembrane transporter activity"/>
    <property type="evidence" value="ECO:0007669"/>
    <property type="project" value="TreeGrafter"/>
</dbReference>
<feature type="transmembrane region" description="Helical" evidence="8">
    <location>
        <begin position="108"/>
        <end position="129"/>
    </location>
</feature>